<feature type="region of interest" description="Disordered" evidence="1">
    <location>
        <begin position="65"/>
        <end position="95"/>
    </location>
</feature>
<feature type="compositionally biased region" description="Polar residues" evidence="1">
    <location>
        <begin position="73"/>
        <end position="86"/>
    </location>
</feature>
<gene>
    <name evidence="3" type="ORF">ACTOB_003765</name>
</gene>
<dbReference type="InterPro" id="IPR045745">
    <property type="entry name" value="HTH_58_Actinobacteria-type"/>
</dbReference>
<protein>
    <submittedName>
        <fullName evidence="3">Helix-turn-helix domain-containing protein</fullName>
    </submittedName>
</protein>
<proteinExistence type="predicted"/>
<evidence type="ECO:0000313" key="3">
    <source>
        <dbReference type="EMBL" id="WIN00084.1"/>
    </source>
</evidence>
<dbReference type="RefSeq" id="WP_284921554.1">
    <property type="nucleotide sequence ID" value="NZ_CP126980.1"/>
</dbReference>
<feature type="region of interest" description="Disordered" evidence="1">
    <location>
        <begin position="148"/>
        <end position="181"/>
    </location>
</feature>
<feature type="domain" description="Helix-turn-helix" evidence="2">
    <location>
        <begin position="19"/>
        <end position="70"/>
    </location>
</feature>
<accession>A0ABY8WSK6</accession>
<organism evidence="3 4">
    <name type="scientific">Actinoplanes oblitus</name>
    <dbReference type="NCBI Taxonomy" id="3040509"/>
    <lineage>
        <taxon>Bacteria</taxon>
        <taxon>Bacillati</taxon>
        <taxon>Actinomycetota</taxon>
        <taxon>Actinomycetes</taxon>
        <taxon>Micromonosporales</taxon>
        <taxon>Micromonosporaceae</taxon>
        <taxon>Actinoplanes</taxon>
    </lineage>
</organism>
<evidence type="ECO:0000259" key="2">
    <source>
        <dbReference type="Pfam" id="PF19575"/>
    </source>
</evidence>
<name>A0ABY8WSK6_9ACTN</name>
<keyword evidence="4" id="KW-1185">Reference proteome</keyword>
<dbReference type="Pfam" id="PF19575">
    <property type="entry name" value="HTH_58"/>
    <property type="match status" value="1"/>
</dbReference>
<dbReference type="Proteomes" id="UP001240150">
    <property type="component" value="Chromosome"/>
</dbReference>
<evidence type="ECO:0000313" key="4">
    <source>
        <dbReference type="Proteomes" id="UP001240150"/>
    </source>
</evidence>
<sequence length="181" mass="19919">MSSHATTTPLSLAQQMCETRADTMKAAANRYTAGESIKQIAAAYGRSYGWAHNILEEAGVQFRKRGGRRRTADAQTDSPDATTTHQAAPAVGTTGWQQRTRMTADEQEKAADEVLRLYTEERKSVRQITVQTGLRRGTVNRLLNLRNVERRSRNGGRRSTLTAAPTDGVQHTEPRPAGPLS</sequence>
<evidence type="ECO:0000256" key="1">
    <source>
        <dbReference type="SAM" id="MobiDB-lite"/>
    </source>
</evidence>
<reference evidence="3 4" key="1">
    <citation type="submission" date="2023-06" db="EMBL/GenBank/DDBJ databases">
        <authorList>
            <person name="Yushchuk O."/>
            <person name="Binda E."/>
            <person name="Ruckert-Reed C."/>
            <person name="Fedorenko V."/>
            <person name="Kalinowski J."/>
            <person name="Marinelli F."/>
        </authorList>
    </citation>
    <scope>NUCLEOTIDE SEQUENCE [LARGE SCALE GENOMIC DNA]</scope>
    <source>
        <strain evidence="3 4">NRRL 3884</strain>
    </source>
</reference>
<dbReference type="EMBL" id="CP126980">
    <property type="protein sequence ID" value="WIN00084.1"/>
    <property type="molecule type" value="Genomic_DNA"/>
</dbReference>